<dbReference type="Proteomes" id="UP000518300">
    <property type="component" value="Unassembled WGS sequence"/>
</dbReference>
<evidence type="ECO:0000313" key="2">
    <source>
        <dbReference type="Proteomes" id="UP000518300"/>
    </source>
</evidence>
<keyword evidence="2" id="KW-1185">Reference proteome</keyword>
<name>A0A848LIF0_9BACT</name>
<sequence>MSLIAQAAEVNYARPGFWNHVTPNGGSIRKAFDRYSAFILGERASPQAGEAPPTNSAWLYEMAYDPWREARFRNVILTAPRNRFIIQSTASPRCCWARRCSPSRVAGALGRRTRRAGASARYSVSFIT</sequence>
<protein>
    <submittedName>
        <fullName evidence="1">Uncharacterized protein</fullName>
    </submittedName>
</protein>
<dbReference type="EMBL" id="JABBJJ010000099">
    <property type="protein sequence ID" value="NMO17476.1"/>
    <property type="molecule type" value="Genomic_DNA"/>
</dbReference>
<proteinExistence type="predicted"/>
<reference evidence="1 2" key="1">
    <citation type="submission" date="2020-04" db="EMBL/GenBank/DDBJ databases">
        <title>Draft genome of Pyxidicoccus fallax type strain.</title>
        <authorList>
            <person name="Whitworth D.E."/>
        </authorList>
    </citation>
    <scope>NUCLEOTIDE SEQUENCE [LARGE SCALE GENOMIC DNA]</scope>
    <source>
        <strain evidence="1 2">DSM 14698</strain>
    </source>
</reference>
<dbReference type="AlphaFoldDB" id="A0A848LIF0"/>
<evidence type="ECO:0000313" key="1">
    <source>
        <dbReference type="EMBL" id="NMO17476.1"/>
    </source>
</evidence>
<gene>
    <name evidence="1" type="ORF">HG543_21805</name>
</gene>
<organism evidence="1 2">
    <name type="scientific">Pyxidicoccus fallax</name>
    <dbReference type="NCBI Taxonomy" id="394095"/>
    <lineage>
        <taxon>Bacteria</taxon>
        <taxon>Pseudomonadati</taxon>
        <taxon>Myxococcota</taxon>
        <taxon>Myxococcia</taxon>
        <taxon>Myxococcales</taxon>
        <taxon>Cystobacterineae</taxon>
        <taxon>Myxococcaceae</taxon>
        <taxon>Pyxidicoccus</taxon>
    </lineage>
</organism>
<accession>A0A848LIF0</accession>
<dbReference type="RefSeq" id="WP_169346757.1">
    <property type="nucleotide sequence ID" value="NZ_JABBJJ010000099.1"/>
</dbReference>
<comment type="caution">
    <text evidence="1">The sequence shown here is derived from an EMBL/GenBank/DDBJ whole genome shotgun (WGS) entry which is preliminary data.</text>
</comment>